<keyword evidence="3" id="KW-1185">Reference proteome</keyword>
<keyword evidence="1" id="KW-0732">Signal</keyword>
<dbReference type="AlphaFoldDB" id="M3BPH8"/>
<evidence type="ECO:0008006" key="4">
    <source>
        <dbReference type="Google" id="ProtNLM"/>
    </source>
</evidence>
<dbReference type="EMBL" id="KB456272">
    <property type="protein sequence ID" value="EMF08073.1"/>
    <property type="molecule type" value="Genomic_DNA"/>
</dbReference>
<proteinExistence type="predicted"/>
<dbReference type="OrthoDB" id="3627975at2759"/>
<dbReference type="RefSeq" id="XP_016756194.1">
    <property type="nucleotide sequence ID" value="XM_016900956.1"/>
</dbReference>
<evidence type="ECO:0000313" key="2">
    <source>
        <dbReference type="EMBL" id="EMF08073.1"/>
    </source>
</evidence>
<dbReference type="GeneID" id="27898093"/>
<evidence type="ECO:0000313" key="3">
    <source>
        <dbReference type="Proteomes" id="UP000016931"/>
    </source>
</evidence>
<feature type="signal peptide" evidence="1">
    <location>
        <begin position="1"/>
        <end position="16"/>
    </location>
</feature>
<accession>M3BPH8</accession>
<sequence length="139" mass="14908">MRFFITTILAASGALAAPMTNDDQVHDTTVDLTSRSAPLADNTSSCSGYNDAFWNVDASAFTVKIGRPYLGGSRCGLIKEKVAQDFDLTGLKCKGAKDNKNTVITIASNMKPANLAKINTALKNAYPEIDFNCPTALKR</sequence>
<dbReference type="Proteomes" id="UP000016931">
    <property type="component" value="Unassembled WGS sequence"/>
</dbReference>
<reference evidence="2 3" key="1">
    <citation type="journal article" date="2012" name="PLoS Pathog.">
        <title>Diverse lifestyles and strategies of plant pathogenesis encoded in the genomes of eighteen Dothideomycetes fungi.</title>
        <authorList>
            <person name="Ohm R.A."/>
            <person name="Feau N."/>
            <person name="Henrissat B."/>
            <person name="Schoch C.L."/>
            <person name="Horwitz B.A."/>
            <person name="Barry K.W."/>
            <person name="Condon B.J."/>
            <person name="Copeland A.C."/>
            <person name="Dhillon B."/>
            <person name="Glaser F."/>
            <person name="Hesse C.N."/>
            <person name="Kosti I."/>
            <person name="LaButti K."/>
            <person name="Lindquist E.A."/>
            <person name="Lucas S."/>
            <person name="Salamov A.A."/>
            <person name="Bradshaw R.E."/>
            <person name="Ciuffetti L."/>
            <person name="Hamelin R.C."/>
            <person name="Kema G.H.J."/>
            <person name="Lawrence C."/>
            <person name="Scott J.A."/>
            <person name="Spatafora J.W."/>
            <person name="Turgeon B.G."/>
            <person name="de Wit P.J.G.M."/>
            <person name="Zhong S."/>
            <person name="Goodwin S.B."/>
            <person name="Grigoriev I.V."/>
        </authorList>
    </citation>
    <scope>NUCLEOTIDE SEQUENCE [LARGE SCALE GENOMIC DNA]</scope>
    <source>
        <strain evidence="2 3">SO2202</strain>
    </source>
</reference>
<dbReference type="eggNOG" id="ENOG502T9ZN">
    <property type="taxonomic scope" value="Eukaryota"/>
</dbReference>
<gene>
    <name evidence="2" type="ORF">SEPMUDRAFT_112113</name>
</gene>
<organism evidence="2 3">
    <name type="scientific">Sphaerulina musiva (strain SO2202)</name>
    <name type="common">Poplar stem canker fungus</name>
    <name type="synonym">Septoria musiva</name>
    <dbReference type="NCBI Taxonomy" id="692275"/>
    <lineage>
        <taxon>Eukaryota</taxon>
        <taxon>Fungi</taxon>
        <taxon>Dikarya</taxon>
        <taxon>Ascomycota</taxon>
        <taxon>Pezizomycotina</taxon>
        <taxon>Dothideomycetes</taxon>
        <taxon>Dothideomycetidae</taxon>
        <taxon>Mycosphaerellales</taxon>
        <taxon>Mycosphaerellaceae</taxon>
        <taxon>Sphaerulina</taxon>
    </lineage>
</organism>
<protein>
    <recommendedName>
        <fullName evidence="4">Ecp2 effector protein domain-containing protein</fullName>
    </recommendedName>
</protein>
<name>M3BPH8_SPHMS</name>
<feature type="chain" id="PRO_5004032282" description="Ecp2 effector protein domain-containing protein" evidence="1">
    <location>
        <begin position="17"/>
        <end position="139"/>
    </location>
</feature>
<evidence type="ECO:0000256" key="1">
    <source>
        <dbReference type="SAM" id="SignalP"/>
    </source>
</evidence>
<dbReference type="HOGENOM" id="CLU_1856152_0_0_1"/>